<evidence type="ECO:0000256" key="2">
    <source>
        <dbReference type="SAM" id="SignalP"/>
    </source>
</evidence>
<feature type="region of interest" description="Disordered" evidence="1">
    <location>
        <begin position="139"/>
        <end position="181"/>
    </location>
</feature>
<name>A0A6L8RW88_9FIRM</name>
<gene>
    <name evidence="3" type="ORF">GT528_02315</name>
</gene>
<reference evidence="3 4" key="1">
    <citation type="journal article" date="2019" name="Nat. Med.">
        <title>A library of human gut bacterial isolates paired with longitudinal multiomics data enables mechanistic microbiome research.</title>
        <authorList>
            <person name="Poyet M."/>
            <person name="Groussin M."/>
            <person name="Gibbons S.M."/>
            <person name="Avila-Pacheco J."/>
            <person name="Jiang X."/>
            <person name="Kearney S.M."/>
            <person name="Perrotta A.R."/>
            <person name="Berdy B."/>
            <person name="Zhao S."/>
            <person name="Lieberman T.D."/>
            <person name="Swanson P.K."/>
            <person name="Smith M."/>
            <person name="Roesemann S."/>
            <person name="Alexander J.E."/>
            <person name="Rich S.A."/>
            <person name="Livny J."/>
            <person name="Vlamakis H."/>
            <person name="Clish C."/>
            <person name="Bullock K."/>
            <person name="Deik A."/>
            <person name="Scott J."/>
            <person name="Pierce K.A."/>
            <person name="Xavier R.J."/>
            <person name="Alm E.J."/>
        </authorList>
    </citation>
    <scope>NUCLEOTIDE SEQUENCE [LARGE SCALE GENOMIC DNA]</scope>
    <source>
        <strain evidence="3 4">BIOML-A6</strain>
    </source>
</reference>
<accession>A0A6L8RW88</accession>
<comment type="caution">
    <text evidence="3">The sequence shown here is derived from an EMBL/GenBank/DDBJ whole genome shotgun (WGS) entry which is preliminary data.</text>
</comment>
<dbReference type="AlphaFoldDB" id="A0A6L8RW88"/>
<proteinExistence type="predicted"/>
<protein>
    <submittedName>
        <fullName evidence="3">Uncharacterized protein</fullName>
    </submittedName>
</protein>
<feature type="chain" id="PRO_5026972790" evidence="2">
    <location>
        <begin position="33"/>
        <end position="198"/>
    </location>
</feature>
<evidence type="ECO:0000313" key="3">
    <source>
        <dbReference type="EMBL" id="MZK40564.1"/>
    </source>
</evidence>
<evidence type="ECO:0000256" key="1">
    <source>
        <dbReference type="SAM" id="MobiDB-lite"/>
    </source>
</evidence>
<feature type="compositionally biased region" description="Acidic residues" evidence="1">
    <location>
        <begin position="166"/>
        <end position="179"/>
    </location>
</feature>
<sequence>MKQRLEKSWKRIVATTLIMAMILTSTSLGSLAAETDGNSPPVKTEKEEVVCKENVIESKNTEDSTTYDAGVGVLVTEYYGQDVRFRNEDGELVDYDPTLKKLESRDDLNGYAYENTAGDQKQYFPENLTEETPILLENEDKQIRLVPVEGPEKNDKKGDSLKEQIDYESDEASEEEQQLQEDRISMVKQFVRRRMDYT</sequence>
<dbReference type="EMBL" id="WWSC01000002">
    <property type="protein sequence ID" value="MZK40564.1"/>
    <property type="molecule type" value="Genomic_DNA"/>
</dbReference>
<dbReference type="RefSeq" id="WP_130096787.1">
    <property type="nucleotide sequence ID" value="NZ_JAAILO010000001.1"/>
</dbReference>
<feature type="compositionally biased region" description="Basic and acidic residues" evidence="1">
    <location>
        <begin position="150"/>
        <end position="165"/>
    </location>
</feature>
<feature type="signal peptide" evidence="2">
    <location>
        <begin position="1"/>
        <end position="32"/>
    </location>
</feature>
<dbReference type="Proteomes" id="UP000472916">
    <property type="component" value="Unassembled WGS sequence"/>
</dbReference>
<evidence type="ECO:0000313" key="4">
    <source>
        <dbReference type="Proteomes" id="UP000472916"/>
    </source>
</evidence>
<keyword evidence="2" id="KW-0732">Signal</keyword>
<organism evidence="3 4">
    <name type="scientific">Dorea longicatena</name>
    <dbReference type="NCBI Taxonomy" id="88431"/>
    <lineage>
        <taxon>Bacteria</taxon>
        <taxon>Bacillati</taxon>
        <taxon>Bacillota</taxon>
        <taxon>Clostridia</taxon>
        <taxon>Lachnospirales</taxon>
        <taxon>Lachnospiraceae</taxon>
        <taxon>Dorea</taxon>
    </lineage>
</organism>